<dbReference type="Proteomes" id="UP000241769">
    <property type="component" value="Unassembled WGS sequence"/>
</dbReference>
<proteinExistence type="predicted"/>
<sequence>MHTSGVVEFNQSSDWYSKSKNRLNCRICLDKPVSPMDLCPKFSIIIRLFCISVEMIVTSNLAGRQDPSQNRGSRESIGSRKDHLLIWATWIREDNDLSAPGINQEKFWEELIQRMKNSLKAQLNVETKPGLTKEELWSFTDRSSSSTQVTLFIDGVDSIEESLLKNLIHEDVRELFNAEVPQLYFNRDQMQQLSRLHESTNRTKIGEDIVEDIYERTGGWPFFAAMHLEEVHQRAKERDGKTMSLEEWIGMDHEKMWVSWKDSPTVQSIIREIRDPSIAQTMRDILFSRGLSIEIEDRELLDRLICTGVIDVSECTLPKFNVGIFSTTNFFLSNLALVVQDGKWNEISPLGTDGRLDFVHFATRTLPSINKSNWTSACSHNSKRWKKYQVPAKSWYVRELITLIRSQPWSVIPKFTGSEPVRRNGVSRGPYAHCDFAVVDTTQSQPHVTVVGLVCYNTQNAKKNSVRAYIEKSHDCFTRMKYEGRPVDQICVLDITDSQEGRFAWPTEEESRSIQFARLQHEPRRWDQSLISFHQKDKPLSFRLGETWSHQIALNRGHIHQKRRELHKPKGVNADLSDLFLARRFMAHQINSLINSFLAGGSPNSRPGTATSPTSEKRPTSALSNFASSYNSTPRSPGQAKKSAPLSPEGVDEDIDPIDEILNVDEDLQTSYSFGQPPRQKTTYSPKVTTKEAENESSNNSRSSLTSSGNSFPTIPKLKVGKGTTKTKCVEAFIGGSADGSGCTETSQEKRICNSLRCIGCDFKVSNFPGYEWREGTDYLFFRNNFPDFDKLKVQLITNRASSAFACQCTWKSQKNLTSVKSFGPEVKWVCGGHYI</sequence>
<feature type="region of interest" description="Disordered" evidence="6">
    <location>
        <begin position="669"/>
        <end position="717"/>
    </location>
</feature>
<evidence type="ECO:0000256" key="3">
    <source>
        <dbReference type="ARBA" id="ARBA00022490"/>
    </source>
</evidence>
<feature type="compositionally biased region" description="Polar residues" evidence="6">
    <location>
        <begin position="602"/>
        <end position="614"/>
    </location>
</feature>
<dbReference type="Pfam" id="PF14996">
    <property type="entry name" value="RMP"/>
    <property type="match status" value="1"/>
</dbReference>
<comment type="function">
    <text evidence="4">May be involved in photoreceptor outer segment disk morphogenesis.</text>
</comment>
<evidence type="ECO:0000256" key="6">
    <source>
        <dbReference type="SAM" id="MobiDB-lite"/>
    </source>
</evidence>
<dbReference type="EMBL" id="MDYQ01000249">
    <property type="protein sequence ID" value="PRP77968.1"/>
    <property type="molecule type" value="Genomic_DNA"/>
</dbReference>
<feature type="compositionally biased region" description="Polar residues" evidence="6">
    <location>
        <begin position="669"/>
        <end position="688"/>
    </location>
</feature>
<feature type="region of interest" description="Disordered" evidence="6">
    <location>
        <begin position="597"/>
        <end position="654"/>
    </location>
</feature>
<dbReference type="InParanoid" id="A0A2P6N1X3"/>
<protein>
    <recommendedName>
        <fullName evidence="5">Cilia- and flagella-associated protein 418</fullName>
    </recommendedName>
</protein>
<dbReference type="AlphaFoldDB" id="A0A2P6N1X3"/>
<dbReference type="InterPro" id="IPR029239">
    <property type="entry name" value="CFAP418"/>
</dbReference>
<dbReference type="PANTHER" id="PTHR33958">
    <property type="entry name" value="PROTEIN C8ORF37"/>
    <property type="match status" value="1"/>
</dbReference>
<evidence type="ECO:0000256" key="5">
    <source>
        <dbReference type="ARBA" id="ARBA00026215"/>
    </source>
</evidence>
<feature type="compositionally biased region" description="Polar residues" evidence="6">
    <location>
        <begin position="621"/>
        <end position="636"/>
    </location>
</feature>
<keyword evidence="8" id="KW-1185">Reference proteome</keyword>
<dbReference type="GO" id="GO:0005829">
    <property type="term" value="C:cytosol"/>
    <property type="evidence" value="ECO:0007669"/>
    <property type="project" value="TreeGrafter"/>
</dbReference>
<evidence type="ECO:0000256" key="2">
    <source>
        <dbReference type="ARBA" id="ARBA00004496"/>
    </source>
</evidence>
<gene>
    <name evidence="7" type="ORF">PROFUN_14072</name>
</gene>
<comment type="caution">
    <text evidence="7">The sequence shown here is derived from an EMBL/GenBank/DDBJ whole genome shotgun (WGS) entry which is preliminary data.</text>
</comment>
<accession>A0A2P6N1X3</accession>
<feature type="compositionally biased region" description="Low complexity" evidence="6">
    <location>
        <begin position="696"/>
        <end position="711"/>
    </location>
</feature>
<evidence type="ECO:0000256" key="1">
    <source>
        <dbReference type="ARBA" id="ARBA00004437"/>
    </source>
</evidence>
<evidence type="ECO:0000256" key="4">
    <source>
        <dbReference type="ARBA" id="ARBA00024819"/>
    </source>
</evidence>
<organism evidence="7 8">
    <name type="scientific">Planoprotostelium fungivorum</name>
    <dbReference type="NCBI Taxonomy" id="1890364"/>
    <lineage>
        <taxon>Eukaryota</taxon>
        <taxon>Amoebozoa</taxon>
        <taxon>Evosea</taxon>
        <taxon>Variosea</taxon>
        <taxon>Cavosteliida</taxon>
        <taxon>Cavosteliaceae</taxon>
        <taxon>Planoprotostelium</taxon>
    </lineage>
</organism>
<reference evidence="7 8" key="1">
    <citation type="journal article" date="2018" name="Genome Biol. Evol.">
        <title>Multiple Roots of Fruiting Body Formation in Amoebozoa.</title>
        <authorList>
            <person name="Hillmann F."/>
            <person name="Forbes G."/>
            <person name="Novohradska S."/>
            <person name="Ferling I."/>
            <person name="Riege K."/>
            <person name="Groth M."/>
            <person name="Westermann M."/>
            <person name="Marz M."/>
            <person name="Spaller T."/>
            <person name="Winckler T."/>
            <person name="Schaap P."/>
            <person name="Glockner G."/>
        </authorList>
    </citation>
    <scope>NUCLEOTIDE SEQUENCE [LARGE SCALE GENOMIC DNA]</scope>
    <source>
        <strain evidence="7 8">Jena</strain>
    </source>
</reference>
<dbReference type="PANTHER" id="PTHR33958:SF1">
    <property type="entry name" value="CILIA- AND FLAGELLA-ASSOCIATED PROTEIN 418"/>
    <property type="match status" value="1"/>
</dbReference>
<comment type="subcellular location">
    <subcellularLocation>
        <location evidence="2">Cytoplasm</location>
    </subcellularLocation>
    <subcellularLocation>
        <location evidence="1">Photoreceptor inner segment</location>
    </subcellularLocation>
</comment>
<name>A0A2P6N1X3_9EUKA</name>
<evidence type="ECO:0000313" key="7">
    <source>
        <dbReference type="EMBL" id="PRP77968.1"/>
    </source>
</evidence>
<evidence type="ECO:0000313" key="8">
    <source>
        <dbReference type="Proteomes" id="UP000241769"/>
    </source>
</evidence>
<keyword evidence="3" id="KW-0963">Cytoplasm</keyword>
<dbReference type="OrthoDB" id="259905at2759"/>
<dbReference type="STRING" id="1890364.A0A2P6N1X3"/>